<dbReference type="InterPro" id="IPR004655">
    <property type="entry name" value="FabH"/>
</dbReference>
<feature type="active site" evidence="9">
    <location>
        <position position="123"/>
    </location>
</feature>
<sequence>MSTAPEGGQVPTGRSAVVAGIGSYVPPDVVTNEDLTARLDTSDEWIRSRTGIATRHVVSAGTATSDLAVEAGRRALKSAGSADVDAVVLATTTPDHPCPATAPAVAAQLGLSDVPAFDVAAVCTGFLYGLASAGGLIATGIADRVLLVAADAFTTIIDPEDRTTAVIFADGAGAVVLRAGRPDEPGAVGPLVLGSDGSLADLIEVPAGGSRQRSTGRGAPPEDHFFRMRGRDTYRHAVERMTAASRKAVERRGWKLADIDRFAAHQANARILTAVADRLLIPADRQLSNIEHVGNTGGASIPLLLSQAAQDGRLSDGQKVLLTAFGGGLAWGATTLTWPDLDPF</sequence>
<evidence type="ECO:0000256" key="4">
    <source>
        <dbReference type="ARBA" id="ARBA00022679"/>
    </source>
</evidence>
<keyword evidence="9" id="KW-0511">Multifunctional enzyme</keyword>
<dbReference type="NCBIfam" id="NF006829">
    <property type="entry name" value="PRK09352.1"/>
    <property type="match status" value="1"/>
</dbReference>
<keyword evidence="8 9" id="KW-0012">Acyltransferase</keyword>
<evidence type="ECO:0000256" key="2">
    <source>
        <dbReference type="ARBA" id="ARBA00022490"/>
    </source>
</evidence>
<dbReference type="PANTHER" id="PTHR34069:SF2">
    <property type="entry name" value="BETA-KETOACYL-[ACYL-CARRIER-PROTEIN] SYNTHASE III"/>
    <property type="match status" value="1"/>
</dbReference>
<evidence type="ECO:0000256" key="6">
    <source>
        <dbReference type="ARBA" id="ARBA00023098"/>
    </source>
</evidence>
<feature type="active site" evidence="9">
    <location>
        <position position="295"/>
    </location>
</feature>
<comment type="catalytic activity">
    <reaction evidence="9">
        <text>malonyl-[ACP] + acetyl-CoA + H(+) = 3-oxobutanoyl-[ACP] + CO2 + CoA</text>
        <dbReference type="Rhea" id="RHEA:12080"/>
        <dbReference type="Rhea" id="RHEA-COMP:9623"/>
        <dbReference type="Rhea" id="RHEA-COMP:9625"/>
        <dbReference type="ChEBI" id="CHEBI:15378"/>
        <dbReference type="ChEBI" id="CHEBI:16526"/>
        <dbReference type="ChEBI" id="CHEBI:57287"/>
        <dbReference type="ChEBI" id="CHEBI:57288"/>
        <dbReference type="ChEBI" id="CHEBI:78449"/>
        <dbReference type="ChEBI" id="CHEBI:78450"/>
        <dbReference type="EC" id="2.3.1.180"/>
    </reaction>
</comment>
<feature type="domain" description="Beta-ketoacyl-[acyl-carrier-protein] synthase III C-terminal" evidence="10">
    <location>
        <begin position="250"/>
        <end position="338"/>
    </location>
</feature>
<dbReference type="Pfam" id="PF08545">
    <property type="entry name" value="ACP_syn_III"/>
    <property type="match status" value="1"/>
</dbReference>
<comment type="caution">
    <text evidence="12">The sequence shown here is derived from an EMBL/GenBank/DDBJ whole genome shotgun (WGS) entry which is preliminary data.</text>
</comment>
<dbReference type="InterPro" id="IPR016039">
    <property type="entry name" value="Thiolase-like"/>
</dbReference>
<evidence type="ECO:0000313" key="13">
    <source>
        <dbReference type="Proteomes" id="UP001499990"/>
    </source>
</evidence>
<evidence type="ECO:0000256" key="9">
    <source>
        <dbReference type="HAMAP-Rule" id="MF_01815"/>
    </source>
</evidence>
<keyword evidence="5 9" id="KW-0276">Fatty acid metabolism</keyword>
<dbReference type="PANTHER" id="PTHR34069">
    <property type="entry name" value="3-OXOACYL-[ACYL-CARRIER-PROTEIN] SYNTHASE 3"/>
    <property type="match status" value="1"/>
</dbReference>
<evidence type="ECO:0000256" key="8">
    <source>
        <dbReference type="ARBA" id="ARBA00023315"/>
    </source>
</evidence>
<comment type="domain">
    <text evidence="9">The last Arg residue of the ACP-binding site is essential for the weak association between ACP/AcpP and FabH.</text>
</comment>
<dbReference type="EC" id="2.3.1.180" evidence="9"/>
<evidence type="ECO:0000256" key="7">
    <source>
        <dbReference type="ARBA" id="ARBA00023160"/>
    </source>
</evidence>
<dbReference type="CDD" id="cd00830">
    <property type="entry name" value="KAS_III"/>
    <property type="match status" value="1"/>
</dbReference>
<keyword evidence="4 9" id="KW-0808">Transferase</keyword>
<name>A0ABP6SKI1_9ACTN</name>
<organism evidence="12 13">
    <name type="scientific">Streptomyces sannanensis</name>
    <dbReference type="NCBI Taxonomy" id="285536"/>
    <lineage>
        <taxon>Bacteria</taxon>
        <taxon>Bacillati</taxon>
        <taxon>Actinomycetota</taxon>
        <taxon>Actinomycetes</taxon>
        <taxon>Kitasatosporales</taxon>
        <taxon>Streptomycetaceae</taxon>
        <taxon>Streptomyces</taxon>
    </lineage>
</organism>
<gene>
    <name evidence="9" type="primary">fabH</name>
    <name evidence="12" type="ORF">GCM10020367_58230</name>
</gene>
<dbReference type="NCBIfam" id="TIGR00747">
    <property type="entry name" value="fabH"/>
    <property type="match status" value="1"/>
</dbReference>
<dbReference type="Gene3D" id="3.40.47.10">
    <property type="match status" value="1"/>
</dbReference>
<dbReference type="InterPro" id="IPR013751">
    <property type="entry name" value="ACP_syn_III_N"/>
</dbReference>
<evidence type="ECO:0000313" key="12">
    <source>
        <dbReference type="EMBL" id="GAA3378500.1"/>
    </source>
</evidence>
<feature type="domain" description="Beta-ketoacyl-[acyl-carrier-protein] synthase III N-terminal" evidence="11">
    <location>
        <begin position="117"/>
        <end position="197"/>
    </location>
</feature>
<feature type="active site" evidence="9">
    <location>
        <position position="265"/>
    </location>
</feature>
<evidence type="ECO:0000256" key="5">
    <source>
        <dbReference type="ARBA" id="ARBA00022832"/>
    </source>
</evidence>
<keyword evidence="13" id="KW-1185">Reference proteome</keyword>
<dbReference type="RefSeq" id="WP_345043117.1">
    <property type="nucleotide sequence ID" value="NZ_BAAAYL010000001.1"/>
</dbReference>
<dbReference type="Pfam" id="PF08541">
    <property type="entry name" value="ACP_syn_III_C"/>
    <property type="match status" value="1"/>
</dbReference>
<proteinExistence type="inferred from homology"/>
<keyword evidence="2 9" id="KW-0963">Cytoplasm</keyword>
<dbReference type="EMBL" id="BAAAYL010000001">
    <property type="protein sequence ID" value="GAA3378500.1"/>
    <property type="molecule type" value="Genomic_DNA"/>
</dbReference>
<comment type="pathway">
    <text evidence="9">Lipid metabolism; fatty acid biosynthesis.</text>
</comment>
<dbReference type="InterPro" id="IPR013747">
    <property type="entry name" value="ACP_syn_III_C"/>
</dbReference>
<comment type="subunit">
    <text evidence="9">Homodimer.</text>
</comment>
<protein>
    <recommendedName>
        <fullName evidence="9">Beta-ketoacyl-[acyl-carrier-protein] synthase III</fullName>
        <shortName evidence="9">Beta-ketoacyl-ACP synthase III</shortName>
        <shortName evidence="9">KAS III</shortName>
        <ecNumber evidence="9">2.3.1.180</ecNumber>
    </recommendedName>
    <alternativeName>
        <fullName evidence="9">3-oxoacyl-[acyl-carrier-protein] synthase 3</fullName>
    </alternativeName>
    <alternativeName>
        <fullName evidence="9">3-oxoacyl-[acyl-carrier-protein] synthase III</fullName>
    </alternativeName>
</protein>
<dbReference type="HAMAP" id="MF_01815">
    <property type="entry name" value="FabH"/>
    <property type="match status" value="1"/>
</dbReference>
<comment type="similarity">
    <text evidence="1 9">Belongs to the thiolase-like superfamily. FabH family.</text>
</comment>
<comment type="subcellular location">
    <subcellularLocation>
        <location evidence="9">Cytoplasm</location>
    </subcellularLocation>
</comment>
<keyword evidence="6 9" id="KW-0443">Lipid metabolism</keyword>
<keyword evidence="3 9" id="KW-0444">Lipid biosynthesis</keyword>
<accession>A0ABP6SKI1</accession>
<feature type="region of interest" description="ACP-binding" evidence="9">
    <location>
        <begin position="266"/>
        <end position="270"/>
    </location>
</feature>
<evidence type="ECO:0000259" key="10">
    <source>
        <dbReference type="Pfam" id="PF08541"/>
    </source>
</evidence>
<dbReference type="Proteomes" id="UP001499990">
    <property type="component" value="Unassembled WGS sequence"/>
</dbReference>
<evidence type="ECO:0000256" key="1">
    <source>
        <dbReference type="ARBA" id="ARBA00008642"/>
    </source>
</evidence>
<reference evidence="13" key="1">
    <citation type="journal article" date="2019" name="Int. J. Syst. Evol. Microbiol.">
        <title>The Global Catalogue of Microorganisms (GCM) 10K type strain sequencing project: providing services to taxonomists for standard genome sequencing and annotation.</title>
        <authorList>
            <consortium name="The Broad Institute Genomics Platform"/>
            <consortium name="The Broad Institute Genome Sequencing Center for Infectious Disease"/>
            <person name="Wu L."/>
            <person name="Ma J."/>
        </authorList>
    </citation>
    <scope>NUCLEOTIDE SEQUENCE [LARGE SCALE GENOMIC DNA]</scope>
    <source>
        <strain evidence="13">JCM 9651</strain>
    </source>
</reference>
<evidence type="ECO:0000259" key="11">
    <source>
        <dbReference type="Pfam" id="PF08545"/>
    </source>
</evidence>
<dbReference type="SUPFAM" id="SSF53901">
    <property type="entry name" value="Thiolase-like"/>
    <property type="match status" value="1"/>
</dbReference>
<comment type="function">
    <text evidence="9">Catalyzes the condensation reaction of fatty acid synthesis by the addition to an acyl acceptor of two carbons from malonyl-ACP. Catalyzes the first condensation reaction which initiates fatty acid synthesis and may therefore play a role in governing the total rate of fatty acid production. Possesses both acetoacetyl-ACP synthase and acetyl transacylase activities. Its substrate specificity determines the biosynthesis of branched-chain and/or straight-chain of fatty acids.</text>
</comment>
<evidence type="ECO:0000256" key="3">
    <source>
        <dbReference type="ARBA" id="ARBA00022516"/>
    </source>
</evidence>
<keyword evidence="7 9" id="KW-0275">Fatty acid biosynthesis</keyword>